<evidence type="ECO:0000259" key="1">
    <source>
        <dbReference type="Pfam" id="PF13601"/>
    </source>
</evidence>
<dbReference type="PANTHER" id="PTHR37318">
    <property type="entry name" value="BSL7504 PROTEIN"/>
    <property type="match status" value="1"/>
</dbReference>
<feature type="domain" description="Winged helix DNA-binding" evidence="1">
    <location>
        <begin position="14"/>
        <end position="91"/>
    </location>
</feature>
<dbReference type="SUPFAM" id="SSF46785">
    <property type="entry name" value="Winged helix' DNA-binding domain"/>
    <property type="match status" value="1"/>
</dbReference>
<protein>
    <submittedName>
        <fullName evidence="2">Transcriptional regulator, ArsR family</fullName>
    </submittedName>
</protein>
<dbReference type="CDD" id="cd00090">
    <property type="entry name" value="HTH_ARSR"/>
    <property type="match status" value="1"/>
</dbReference>
<accession>C6LIY3</accession>
<dbReference type="Gene3D" id="1.10.10.10">
    <property type="entry name" value="Winged helix-like DNA-binding domain superfamily/Winged helix DNA-binding domain"/>
    <property type="match status" value="1"/>
</dbReference>
<dbReference type="STRING" id="168384.SAMN05660368_03044"/>
<dbReference type="eggNOG" id="COG0640">
    <property type="taxonomic scope" value="Bacteria"/>
</dbReference>
<reference evidence="2" key="1">
    <citation type="submission" date="2009-07" db="EMBL/GenBank/DDBJ databases">
        <authorList>
            <person name="Weinstock G."/>
            <person name="Sodergren E."/>
            <person name="Clifton S."/>
            <person name="Fulton L."/>
            <person name="Fulton B."/>
            <person name="Courtney L."/>
            <person name="Fronick C."/>
            <person name="Harrison M."/>
            <person name="Strong C."/>
            <person name="Farmer C."/>
            <person name="Delahaunty K."/>
            <person name="Markovic C."/>
            <person name="Hall O."/>
            <person name="Minx P."/>
            <person name="Tomlinson C."/>
            <person name="Mitreva M."/>
            <person name="Nelson J."/>
            <person name="Hou S."/>
            <person name="Wollam A."/>
            <person name="Pepin K.H."/>
            <person name="Johnson M."/>
            <person name="Bhonagiri V."/>
            <person name="Nash W.E."/>
            <person name="Warren W."/>
            <person name="Chinwalla A."/>
            <person name="Mardis E.R."/>
            <person name="Wilson R.K."/>
        </authorList>
    </citation>
    <scope>NUCLEOTIDE SEQUENCE [LARGE SCALE GENOMIC DNA]</scope>
    <source>
        <strain evidence="2">DSM 14469</strain>
    </source>
</reference>
<dbReference type="PANTHER" id="PTHR37318:SF1">
    <property type="entry name" value="BSL7504 PROTEIN"/>
    <property type="match status" value="1"/>
</dbReference>
<dbReference type="Proteomes" id="UP000005561">
    <property type="component" value="Unassembled WGS sequence"/>
</dbReference>
<name>C6LIY3_9FIRM</name>
<proteinExistence type="predicted"/>
<evidence type="ECO:0000313" key="3">
    <source>
        <dbReference type="Proteomes" id="UP000005561"/>
    </source>
</evidence>
<dbReference type="OrthoDB" id="9800369at2"/>
<dbReference type="InterPro" id="IPR011991">
    <property type="entry name" value="ArsR-like_HTH"/>
</dbReference>
<dbReference type="InterPro" id="IPR036388">
    <property type="entry name" value="WH-like_DNA-bd_sf"/>
</dbReference>
<sequence length="107" mass="12256">MQISNIPEAFSLSIRIKLISCLLDGEKSFKDIKQITKATDGNISVQLSKLEEWGYVRSEKTICGKRPKTSYKITDFGIRQFEEYVSLLESMLKTVSISESEREKKCI</sequence>
<dbReference type="EMBL" id="ACCL02000018">
    <property type="protein sequence ID" value="EET59522.1"/>
    <property type="molecule type" value="Genomic_DNA"/>
</dbReference>
<keyword evidence="3" id="KW-1185">Reference proteome</keyword>
<dbReference type="AlphaFoldDB" id="C6LIY3"/>
<dbReference type="InterPro" id="IPR036390">
    <property type="entry name" value="WH_DNA-bd_sf"/>
</dbReference>
<gene>
    <name evidence="2" type="ORF">BRYFOR_08614</name>
</gene>
<dbReference type="InterPro" id="IPR027395">
    <property type="entry name" value="WH_DNA-bd_dom"/>
</dbReference>
<evidence type="ECO:0000313" key="2">
    <source>
        <dbReference type="EMBL" id="EET59522.1"/>
    </source>
</evidence>
<dbReference type="RefSeq" id="WP_006863382.1">
    <property type="nucleotide sequence ID" value="NZ_ACCL02000018.1"/>
</dbReference>
<organism evidence="2 3">
    <name type="scientific">Marvinbryantia formatexigens DSM 14469</name>
    <dbReference type="NCBI Taxonomy" id="478749"/>
    <lineage>
        <taxon>Bacteria</taxon>
        <taxon>Bacillati</taxon>
        <taxon>Bacillota</taxon>
        <taxon>Clostridia</taxon>
        <taxon>Lachnospirales</taxon>
        <taxon>Lachnospiraceae</taxon>
        <taxon>Marvinbryantia</taxon>
    </lineage>
</organism>
<dbReference type="Pfam" id="PF13601">
    <property type="entry name" value="HTH_34"/>
    <property type="match status" value="1"/>
</dbReference>
<comment type="caution">
    <text evidence="2">The sequence shown here is derived from an EMBL/GenBank/DDBJ whole genome shotgun (WGS) entry which is preliminary data.</text>
</comment>